<gene>
    <name evidence="14" type="primary">LOC107761341</name>
</gene>
<proteinExistence type="inferred from homology"/>
<evidence type="ECO:0000256" key="9">
    <source>
        <dbReference type="ARBA" id="ARBA00023136"/>
    </source>
</evidence>
<evidence type="ECO:0000256" key="6">
    <source>
        <dbReference type="ARBA" id="ARBA00022837"/>
    </source>
</evidence>
<keyword evidence="8" id="KW-0406">Ion transport</keyword>
<dbReference type="Pfam" id="PF04678">
    <property type="entry name" value="MCU"/>
    <property type="match status" value="1"/>
</dbReference>
<dbReference type="RefSeq" id="XP_016435060.1">
    <property type="nucleotide sequence ID" value="XM_016579574.1"/>
</dbReference>
<sequence>MALRRALAKRLNNTLKRDPLPSVTGLDHSQNHSTPTKTSKISPVPAKSPESIDSALFRRFLQKREINHAARLPEFLSIPMGDKLREKLRSMNVTGERIRFEGLAPPAPATETADFPAETMGRITVNDARKILRFSQLEKVRSRLREIPMNSISYSKFVEICSEVCSNREQGLEFAKMLDESGSVIVFSDVVLLRPHQVAKSMDKIISESIASPNDPRRRELENMEKQKALIDQKAQSLVKGELYCGLGFLILQTLGFMRLTFWELSWDVMEPICFFVTSFHFALAYGFFLRTSKEPTFEGFFQRRFKVKQKKLIKIHNFDLEKYNKLREAFYPTYYNQPYYGFSSSSIMQEV</sequence>
<reference evidence="14" key="2">
    <citation type="submission" date="2025-08" db="UniProtKB">
        <authorList>
            <consortium name="RefSeq"/>
        </authorList>
    </citation>
    <scope>IDENTIFICATION</scope>
    <source>
        <tissue evidence="14">Leaf</tissue>
    </source>
</reference>
<accession>A0A1S3X4Z9</accession>
<feature type="region of interest" description="Disordered" evidence="10">
    <location>
        <begin position="13"/>
        <end position="49"/>
    </location>
</feature>
<dbReference type="RefSeq" id="XP_016435060.1">
    <property type="nucleotide sequence ID" value="XM_016579574.2"/>
</dbReference>
<keyword evidence="13" id="KW-1185">Reference proteome</keyword>
<keyword evidence="3" id="KW-0813">Transport</keyword>
<keyword evidence="4" id="KW-0109">Calcium transport</keyword>
<dbReference type="AlphaFoldDB" id="A0A1S3X4Z9"/>
<dbReference type="Proteomes" id="UP000790787">
    <property type="component" value="Chromosome 12"/>
</dbReference>
<dbReference type="InterPro" id="IPR006769">
    <property type="entry name" value="MCU_C"/>
</dbReference>
<dbReference type="PANTHER" id="PTHR13462">
    <property type="entry name" value="CALCIUM UNIPORTER PROTEIN, MITOCHONDRIAL"/>
    <property type="match status" value="1"/>
</dbReference>
<comment type="subcellular location">
    <subcellularLocation>
        <location evidence="1">Membrane</location>
        <topology evidence="1">Multi-pass membrane protein</topology>
    </subcellularLocation>
</comment>
<dbReference type="GeneID" id="107761341"/>
<dbReference type="PANTHER" id="PTHR13462:SF17">
    <property type="entry name" value="CALCIUM UNIPORTER PROTEIN 4, MITOCHONDRIAL"/>
    <property type="match status" value="1"/>
</dbReference>
<dbReference type="STRING" id="4097.A0A1S3X4Z9"/>
<keyword evidence="7 11" id="KW-1133">Transmembrane helix</keyword>
<dbReference type="OMA" id="AKTNFHR"/>
<evidence type="ECO:0000256" key="1">
    <source>
        <dbReference type="ARBA" id="ARBA00004141"/>
    </source>
</evidence>
<feature type="transmembrane region" description="Helical" evidence="11">
    <location>
        <begin position="269"/>
        <end position="289"/>
    </location>
</feature>
<dbReference type="KEGG" id="nta:107761341"/>
<dbReference type="GO" id="GO:0015292">
    <property type="term" value="F:uniporter activity"/>
    <property type="evidence" value="ECO:0000318"/>
    <property type="project" value="GO_Central"/>
</dbReference>
<organism evidence="13 14">
    <name type="scientific">Nicotiana tabacum</name>
    <name type="common">Common tobacco</name>
    <dbReference type="NCBI Taxonomy" id="4097"/>
    <lineage>
        <taxon>Eukaryota</taxon>
        <taxon>Viridiplantae</taxon>
        <taxon>Streptophyta</taxon>
        <taxon>Embryophyta</taxon>
        <taxon>Tracheophyta</taxon>
        <taxon>Spermatophyta</taxon>
        <taxon>Magnoliopsida</taxon>
        <taxon>eudicotyledons</taxon>
        <taxon>Gunneridae</taxon>
        <taxon>Pentapetalae</taxon>
        <taxon>asterids</taxon>
        <taxon>lamiids</taxon>
        <taxon>Solanales</taxon>
        <taxon>Solanaceae</taxon>
        <taxon>Nicotianoideae</taxon>
        <taxon>Nicotianeae</taxon>
        <taxon>Nicotiana</taxon>
    </lineage>
</organism>
<evidence type="ECO:0000256" key="4">
    <source>
        <dbReference type="ARBA" id="ARBA00022568"/>
    </source>
</evidence>
<dbReference type="GO" id="GO:0051560">
    <property type="term" value="P:mitochondrial calcium ion homeostasis"/>
    <property type="evidence" value="ECO:0000318"/>
    <property type="project" value="GO_Central"/>
</dbReference>
<evidence type="ECO:0000256" key="11">
    <source>
        <dbReference type="SAM" id="Phobius"/>
    </source>
</evidence>
<dbReference type="GO" id="GO:1990246">
    <property type="term" value="C:uniplex complex"/>
    <property type="evidence" value="ECO:0000318"/>
    <property type="project" value="GO_Central"/>
</dbReference>
<evidence type="ECO:0000256" key="7">
    <source>
        <dbReference type="ARBA" id="ARBA00022989"/>
    </source>
</evidence>
<dbReference type="PaxDb" id="4097-A0A1S3X4Z9"/>
<dbReference type="GO" id="GO:0005262">
    <property type="term" value="F:calcium channel activity"/>
    <property type="evidence" value="ECO:0000318"/>
    <property type="project" value="GO_Central"/>
</dbReference>
<feature type="domain" description="Calcium uniporter protein C-terminal" evidence="12">
    <location>
        <begin position="169"/>
        <end position="327"/>
    </location>
</feature>
<keyword evidence="6" id="KW-0106">Calcium</keyword>
<evidence type="ECO:0000313" key="14">
    <source>
        <dbReference type="RefSeq" id="XP_016435060.1"/>
    </source>
</evidence>
<dbReference type="OrthoDB" id="278338at2759"/>
<evidence type="ECO:0000259" key="12">
    <source>
        <dbReference type="Pfam" id="PF04678"/>
    </source>
</evidence>
<keyword evidence="9 11" id="KW-0472">Membrane</keyword>
<protein>
    <submittedName>
        <fullName evidence="14">Calcium uniporter protein 4, mitochondrial-like</fullName>
    </submittedName>
</protein>
<feature type="compositionally biased region" description="Polar residues" evidence="10">
    <location>
        <begin position="27"/>
        <end position="41"/>
    </location>
</feature>
<evidence type="ECO:0000313" key="13">
    <source>
        <dbReference type="Proteomes" id="UP000790787"/>
    </source>
</evidence>
<dbReference type="SMR" id="A0A1S3X4Z9"/>
<reference evidence="13" key="1">
    <citation type="journal article" date="2014" name="Nat. Commun.">
        <title>The tobacco genome sequence and its comparison with those of tomato and potato.</title>
        <authorList>
            <person name="Sierro N."/>
            <person name="Battey J.N."/>
            <person name="Ouadi S."/>
            <person name="Bakaher N."/>
            <person name="Bovet L."/>
            <person name="Willig A."/>
            <person name="Goepfert S."/>
            <person name="Peitsch M.C."/>
            <person name="Ivanov N.V."/>
        </authorList>
    </citation>
    <scope>NUCLEOTIDE SEQUENCE [LARGE SCALE GENOMIC DNA]</scope>
</reference>
<name>A0A1S3X4Z9_TOBAC</name>
<evidence type="ECO:0000256" key="10">
    <source>
        <dbReference type="SAM" id="MobiDB-lite"/>
    </source>
</evidence>
<feature type="transmembrane region" description="Helical" evidence="11">
    <location>
        <begin position="243"/>
        <end position="263"/>
    </location>
</feature>
<evidence type="ECO:0000256" key="8">
    <source>
        <dbReference type="ARBA" id="ARBA00023065"/>
    </source>
</evidence>
<comment type="similarity">
    <text evidence="2">Belongs to the MCU (TC 1.A.77) family.</text>
</comment>
<evidence type="ECO:0000256" key="5">
    <source>
        <dbReference type="ARBA" id="ARBA00022692"/>
    </source>
</evidence>
<dbReference type="InterPro" id="IPR039055">
    <property type="entry name" value="MCU_fam"/>
</dbReference>
<dbReference type="GO" id="GO:0036444">
    <property type="term" value="P:calcium import into the mitochondrion"/>
    <property type="evidence" value="ECO:0000318"/>
    <property type="project" value="GO_Central"/>
</dbReference>
<evidence type="ECO:0000256" key="3">
    <source>
        <dbReference type="ARBA" id="ARBA00022448"/>
    </source>
</evidence>
<evidence type="ECO:0000256" key="2">
    <source>
        <dbReference type="ARBA" id="ARBA00005653"/>
    </source>
</evidence>
<keyword evidence="5 11" id="KW-0812">Transmembrane</keyword>